<reference evidence="1 2" key="1">
    <citation type="submission" date="2019-05" db="EMBL/GenBank/DDBJ databases">
        <title>Draft genome sequence of Pelagicola sp. DSW4-44.</title>
        <authorList>
            <person name="Oh J."/>
        </authorList>
    </citation>
    <scope>NUCLEOTIDE SEQUENCE [LARGE SCALE GENOMIC DNA]</scope>
    <source>
        <strain evidence="1 2">DSW4-44</strain>
    </source>
</reference>
<evidence type="ECO:0000313" key="2">
    <source>
        <dbReference type="Proteomes" id="UP000305041"/>
    </source>
</evidence>
<dbReference type="Proteomes" id="UP000305041">
    <property type="component" value="Unassembled WGS sequence"/>
</dbReference>
<proteinExistence type="predicted"/>
<dbReference type="EMBL" id="VAUA01000007">
    <property type="protein sequence ID" value="TLP61536.1"/>
    <property type="molecule type" value="Genomic_DNA"/>
</dbReference>
<evidence type="ECO:0000313" key="1">
    <source>
        <dbReference type="EMBL" id="TLP61536.1"/>
    </source>
</evidence>
<name>A0ABY2UTJ9_9RHOB</name>
<accession>A0ABY2UTJ9</accession>
<keyword evidence="2" id="KW-1185">Reference proteome</keyword>
<protein>
    <submittedName>
        <fullName evidence="1">Uncharacterized protein</fullName>
    </submittedName>
</protein>
<sequence>MSYDLFVFDPQLAPRDRVAFIQWYLDQVENWPIDCDTLDQMTGNLPRFYELLRREFPPLNGPGAYDWDRSQGLPQSKPFWRKLVGLDRGVFTVRGAAIEDRVTEYNFAKHSIYLNFGWSVSNSAWSGVFNAACSVGVGFFEASAENPPIIYDRSDFDSVPGR</sequence>
<gene>
    <name evidence="1" type="ORF">FEE96_14970</name>
</gene>
<organism evidence="1 2">
    <name type="scientific">Parasedimentitalea maritima</name>
    <dbReference type="NCBI Taxonomy" id="2578117"/>
    <lineage>
        <taxon>Bacteria</taxon>
        <taxon>Pseudomonadati</taxon>
        <taxon>Pseudomonadota</taxon>
        <taxon>Alphaproteobacteria</taxon>
        <taxon>Rhodobacterales</taxon>
        <taxon>Paracoccaceae</taxon>
        <taxon>Parasedimentitalea</taxon>
    </lineage>
</organism>
<dbReference type="RefSeq" id="WP_138163924.1">
    <property type="nucleotide sequence ID" value="NZ_VAUA01000007.1"/>
</dbReference>
<comment type="caution">
    <text evidence="1">The sequence shown here is derived from an EMBL/GenBank/DDBJ whole genome shotgun (WGS) entry which is preliminary data.</text>
</comment>